<dbReference type="KEGG" id="rhs:A3Q41_02142"/>
<name>A0A143QKG6_RHOFA</name>
<accession>A0A143QKG6</accession>
<evidence type="ECO:0008006" key="4">
    <source>
        <dbReference type="Google" id="ProtNLM"/>
    </source>
</evidence>
<dbReference type="RefSeq" id="WP_228139342.1">
    <property type="nucleotide sequence ID" value="NZ_CP015220.1"/>
</dbReference>
<gene>
    <name evidence="2" type="ORF">A3Q41_02142</name>
</gene>
<reference evidence="2 3" key="1">
    <citation type="journal article" date="2016" name="Genome Announc.">
        <title>Complete Genome and Plasmid Sequences for Rhodococcus fascians D188 and Draft Sequences for Rhodococcus Isolates PBTS 1 and PBTS 2.</title>
        <authorList>
            <person name="Stamler R.A."/>
            <person name="Vereecke D."/>
            <person name="Zhang Y."/>
            <person name="Schilkey F."/>
            <person name="Devitt N."/>
            <person name="Randall J.J."/>
        </authorList>
    </citation>
    <scope>NUCLEOTIDE SEQUENCE [LARGE SCALE GENOMIC DNA]</scope>
    <source>
        <strain evidence="2 3">PBTS2</strain>
    </source>
</reference>
<proteinExistence type="predicted"/>
<evidence type="ECO:0000313" key="2">
    <source>
        <dbReference type="EMBL" id="AMY23444.1"/>
    </source>
</evidence>
<dbReference type="Proteomes" id="UP000076038">
    <property type="component" value="Chromosome"/>
</dbReference>
<organism evidence="2 3">
    <name type="scientific">Rhodococcoides fascians</name>
    <name type="common">Rhodococcus fascians</name>
    <dbReference type="NCBI Taxonomy" id="1828"/>
    <lineage>
        <taxon>Bacteria</taxon>
        <taxon>Bacillati</taxon>
        <taxon>Actinomycetota</taxon>
        <taxon>Actinomycetes</taxon>
        <taxon>Mycobacteriales</taxon>
        <taxon>Nocardiaceae</taxon>
        <taxon>Rhodococcoides</taxon>
    </lineage>
</organism>
<sequence length="475" mass="50859">MSTTTDEIDSATTEQATVFGASPRVTGSDESYLLAEDLFGMAAPMQFAWVFDDDPGQDAIEMLGARLAQGPLHRAVRRTRIPAARHAWVRSTQPPQVFVDNEIDDDAIGRWTEAAVRRSDLAPTEGRGWRLETTTTTGGRRVVSLAVSHMIADGQGVYLALAAAAAPANTRPLPDALGGVQEIRDDLLDGVDQIRSAAMSVRTLLAELVRARKQKSTAVTPTAGAGEALPFQKPPRPPDSGAAPENAGTETTLVNVNIDRNSWLQRAADHGGTSNSLFTAILAGIVQASTYPVGDRLRVCIAVNRREGATDERANASGGVWIRLDKPVIAGGDLSPVRTLSKSAFTSYAESGADRAADNLQPLVRLLPGWLVGRLMRAIPGPDTTVSNLGVVPDEVLTLGGREASWFTVRAVTLGTPAAQRRIQGPGVAAWLVEYGDRITLAFFGIHPEHFSDEAVLRALITDQLSAWDLPHTFW</sequence>
<dbReference type="AlphaFoldDB" id="A0A143QKG6"/>
<reference evidence="3" key="2">
    <citation type="submission" date="2016-04" db="EMBL/GenBank/DDBJ databases">
        <title>Complete Genome and Plasmid Sequences for Rhodococcus fascians D188 and Draft Sequences for Rhodococcus spp. Isolates PBTS 1 and PBTS 2.</title>
        <authorList>
            <person name="Stamer R."/>
            <person name="Vereecke D."/>
            <person name="Zhang Y."/>
            <person name="Schilkey F."/>
            <person name="Devitt N."/>
            <person name="Randall J."/>
        </authorList>
    </citation>
    <scope>NUCLEOTIDE SEQUENCE [LARGE SCALE GENOMIC DNA]</scope>
    <source>
        <strain evidence="3">PBTS2</strain>
    </source>
</reference>
<dbReference type="PATRIC" id="fig|1653479.3.peg.2167"/>
<keyword evidence="3" id="KW-1185">Reference proteome</keyword>
<protein>
    <recommendedName>
        <fullName evidence="4">Diacylglycerol O-acyltransferase</fullName>
    </recommendedName>
</protein>
<dbReference type="EMBL" id="CP015220">
    <property type="protein sequence ID" value="AMY23444.1"/>
    <property type="molecule type" value="Genomic_DNA"/>
</dbReference>
<evidence type="ECO:0000313" key="3">
    <source>
        <dbReference type="Proteomes" id="UP000076038"/>
    </source>
</evidence>
<evidence type="ECO:0000256" key="1">
    <source>
        <dbReference type="SAM" id="MobiDB-lite"/>
    </source>
</evidence>
<feature type="region of interest" description="Disordered" evidence="1">
    <location>
        <begin position="215"/>
        <end position="247"/>
    </location>
</feature>